<protein>
    <submittedName>
        <fullName evidence="2">Tail assembly chaperone</fullName>
    </submittedName>
</protein>
<evidence type="ECO:0000313" key="3">
    <source>
        <dbReference type="Proteomes" id="UP000260273"/>
    </source>
</evidence>
<dbReference type="GeneID" id="65115104"/>
<feature type="region of interest" description="Disordered" evidence="1">
    <location>
        <begin position="173"/>
        <end position="196"/>
    </location>
</feature>
<dbReference type="KEGG" id="vg:65115104"/>
<name>A0A345M6G5_9CAUD</name>
<dbReference type="EMBL" id="MH576960">
    <property type="protein sequence ID" value="AXH66086.1"/>
    <property type="molecule type" value="Genomic_DNA"/>
</dbReference>
<gene>
    <name evidence="2" type="primary">47</name>
    <name evidence="2" type="ORF">SEA_PLEAKLEY_47</name>
</gene>
<evidence type="ECO:0000313" key="2">
    <source>
        <dbReference type="EMBL" id="AXH66086.1"/>
    </source>
</evidence>
<keyword evidence="3" id="KW-1185">Reference proteome</keyword>
<reference evidence="3" key="1">
    <citation type="submission" date="2018-07" db="EMBL/GenBank/DDBJ databases">
        <authorList>
            <person name="Quirk P.G."/>
            <person name="Krulwich T.A."/>
        </authorList>
    </citation>
    <scope>NUCLEOTIDE SEQUENCE [LARGE SCALE GENOMIC DNA]</scope>
</reference>
<dbReference type="RefSeq" id="YP_010097440.1">
    <property type="nucleotide sequence ID" value="NC_055758.1"/>
</dbReference>
<accession>A0A345M6G5</accession>
<sequence length="267" mass="30760">MATSFESLVERANKRAKGKNRQPYVLTVEGDDDIVIKYPDSIKSMEYERAQTVWDQLQILAGPEFPRLLDLFRGKDIAVVQILITEMWDQWNDDSGQVPGGKRGLIDLFDQYGREINLDFRDHWNGLDVLDYFDGTRSWFEFYEFLNGLPSYSRFKATLALDPEFARMVKERMEEAADAEDDEDDEDADWKPQTRSQEGYTPEIAALYSLIEAVNEVPRTLIAVNGKKPPKANKIPRPVSALDVLELEDERDEMHDLAARFGMRQPS</sequence>
<feature type="compositionally biased region" description="Acidic residues" evidence="1">
    <location>
        <begin position="176"/>
        <end position="188"/>
    </location>
</feature>
<dbReference type="Proteomes" id="UP000260273">
    <property type="component" value="Segment"/>
</dbReference>
<proteinExistence type="predicted"/>
<organism evidence="2 3">
    <name type="scientific">Gordonia phage Pleakley</name>
    <dbReference type="NCBI Taxonomy" id="2283246"/>
    <lineage>
        <taxon>Viruses</taxon>
        <taxon>Duplodnaviria</taxon>
        <taxon>Heunggongvirae</taxon>
        <taxon>Uroviricota</taxon>
        <taxon>Caudoviricetes</taxon>
        <taxon>Zierdtviridae</taxon>
        <taxon>Emilbogenvirinae</taxon>
        <taxon>Pleakleyvirus</taxon>
        <taxon>Pleakleyvirus pleakley</taxon>
    </lineage>
</organism>
<evidence type="ECO:0000256" key="1">
    <source>
        <dbReference type="SAM" id="MobiDB-lite"/>
    </source>
</evidence>